<reference evidence="3" key="1">
    <citation type="submission" date="2025-08" db="UniProtKB">
        <authorList>
            <consortium name="RefSeq"/>
        </authorList>
    </citation>
    <scope>IDENTIFICATION</scope>
    <source>
        <strain evidence="3">11010-0011.00</strain>
        <tissue evidence="3">Whole body</tissue>
    </source>
</reference>
<feature type="compositionally biased region" description="Low complexity" evidence="1">
    <location>
        <begin position="249"/>
        <end position="272"/>
    </location>
</feature>
<feature type="compositionally biased region" description="Basic residues" evidence="1">
    <location>
        <begin position="1209"/>
        <end position="1218"/>
    </location>
</feature>
<feature type="compositionally biased region" description="Polar residues" evidence="1">
    <location>
        <begin position="829"/>
        <end position="845"/>
    </location>
</feature>
<feature type="region of interest" description="Disordered" evidence="1">
    <location>
        <begin position="1011"/>
        <end position="1030"/>
    </location>
</feature>
<feature type="region of interest" description="Disordered" evidence="1">
    <location>
        <begin position="661"/>
        <end position="759"/>
    </location>
</feature>
<evidence type="ECO:0000313" key="2">
    <source>
        <dbReference type="Proteomes" id="UP000504634"/>
    </source>
</evidence>
<feature type="compositionally biased region" description="Basic residues" evidence="1">
    <location>
        <begin position="159"/>
        <end position="172"/>
    </location>
</feature>
<feature type="compositionally biased region" description="Polar residues" evidence="1">
    <location>
        <begin position="942"/>
        <end position="960"/>
    </location>
</feature>
<dbReference type="OrthoDB" id="7872933at2759"/>
<sequence>MDNPSEESLDLDDFLGDVDVDAERLTAMLRKQAAKQLRQPRNQRVFGDLDLDLDFDVHFTKRDKAQGTTNTGTKSPLRESGNNQNAINGLIPAAASPEAAATAPARAIASAEPQSPVHENLPPRTLSLSPRSSSQNSRSARNSVRRSGGAAVSDQLRRVAIRRRSQSHGRRQLLKEFDDLTPSLSTSPSSGSFQPAVSSTPSSQPHRTEPASLLPEAVQLRQQHEENFQQNFPTLDRVGSVCPLPPSGSPRSITPTSHTTPSSMHRSAASESSIRRTYTIEKGPMPGQLLLSPSAATSQEILHESRQPVVRVRRTADLLYRSASHQTIRVNTPDRQMVLESPCRSVHLEPEVVVPETQEPGTENAPVNQTARLIQDISRSTNAPMVVIPISCNGHAPVASVESMKSASPKVKNAQSMAVQTAAVNESVGPCTNRSVQTSNDQPMENLDQIMTDDDSDEDRTSRQSDAMVSGQTDKSVPLNLAPSGGNTTRQRRLRKRNYRAPVLDSTTQLLNLHQNGKRRTQNPKTQLPLNKPPNAPINGEQFAEELVRMSNYEILDLRKRNSLGKVVMPLNGQRTHMEEERCRERQLVLEQQIQWEILRRNLEGKGEGLPAIPSDPIEFTETELDEYQSPEELHPVRQTQNEQQAADEEQSALRQQIVTEKQTTEMAPPADFRDKSRVNAEKSVRQTRSSELSKTKRRSRSRRGNAPMTKELEHYLSLSQTINDRRKAKSNSKRLLYNKGDSETEDRDGSSPEKQMRVTDLEIAPEPPAQRSFSGSLDHIHIVPPPPSPPLMRRQSQSMRELRRSARVTELDVVVHDLNEEDDVLASPPSQFATRSSRTRNNSKLVVDTSKSQRRSKRRVEAEPEISEDELPNTPPREFAPSPIYEMRDDEVIVEVVATPPARFQTQRRESMKDMEALRMETPTPPAAPGAQPIESRRSNNEQPSTSKAARQVLEQSRIASVVPAPTLPSPDDAIFKKPLAPAPRRKQINKSQLERQMDKLRMSHLVNATLKDSETSGKEDSSAVRRSKRGHVPLKNTWIHTVVNPLKLGFLGNQSIVVNKAKTKKPRKEVQQRTEDGSLFFRLPLSSSTPINVPVSTNTHPTSDASTAKQMAAAHQTADSEAISAFSGLGDTNTYTSGIEPLPETADEQQQEERQQEQETPVSKSSEKKINTKQTAVVAPKKRSRKKNVQELPKQPAIEQVEEQKKVPKKAGRKKKTQVDPENQAVEEEQERQQMNTDELVPSPPLSPTTSEMVSSAAAEGAVAASPAFTEDDEQQAASARLMAWLRGASETQPGDTANWTATDFKTMHLSSVGSLVFTSLEGVDFAFYDTEQKACLGYMRLKPLQERSAKRAKSYTLHFVLLHGQVAVDSTAAGVEETENSVLGPGDMVEINKGTRYSIRNLVNTVSLLMVFRR</sequence>
<dbReference type="InterPro" id="IPR014710">
    <property type="entry name" value="RmlC-like_jellyroll"/>
</dbReference>
<feature type="region of interest" description="Disordered" evidence="1">
    <location>
        <begin position="1093"/>
        <end position="1253"/>
    </location>
</feature>
<feature type="compositionally biased region" description="Basic and acidic residues" evidence="1">
    <location>
        <begin position="1013"/>
        <end position="1025"/>
    </location>
</feature>
<feature type="region of interest" description="Disordered" evidence="1">
    <location>
        <begin position="235"/>
        <end position="272"/>
    </location>
</feature>
<feature type="region of interest" description="Disordered" evidence="1">
    <location>
        <begin position="922"/>
        <end position="992"/>
    </location>
</feature>
<feature type="compositionally biased region" description="Basic and acidic residues" evidence="1">
    <location>
        <begin position="672"/>
        <end position="685"/>
    </location>
</feature>
<feature type="region of interest" description="Disordered" evidence="1">
    <location>
        <begin position="428"/>
        <end position="494"/>
    </location>
</feature>
<dbReference type="RefSeq" id="XP_030374482.1">
    <property type="nucleotide sequence ID" value="XM_030518622.1"/>
</dbReference>
<evidence type="ECO:0000256" key="1">
    <source>
        <dbReference type="SAM" id="MobiDB-lite"/>
    </source>
</evidence>
<accession>A0A6J2THH5</accession>
<feature type="compositionally biased region" description="Polar residues" evidence="1">
    <location>
        <begin position="66"/>
        <end position="87"/>
    </location>
</feature>
<evidence type="ECO:0000313" key="3">
    <source>
        <dbReference type="RefSeq" id="XP_030374482.1"/>
    </source>
</evidence>
<feature type="region of interest" description="Disordered" evidence="1">
    <location>
        <begin position="64"/>
        <end position="210"/>
    </location>
</feature>
<organism evidence="2 3">
    <name type="scientific">Drosophila lebanonensis</name>
    <name type="common">Fruit fly</name>
    <name type="synonym">Scaptodrosophila lebanonensis</name>
    <dbReference type="NCBI Taxonomy" id="7225"/>
    <lineage>
        <taxon>Eukaryota</taxon>
        <taxon>Metazoa</taxon>
        <taxon>Ecdysozoa</taxon>
        <taxon>Arthropoda</taxon>
        <taxon>Hexapoda</taxon>
        <taxon>Insecta</taxon>
        <taxon>Pterygota</taxon>
        <taxon>Neoptera</taxon>
        <taxon>Endopterygota</taxon>
        <taxon>Diptera</taxon>
        <taxon>Brachycera</taxon>
        <taxon>Muscomorpha</taxon>
        <taxon>Ephydroidea</taxon>
        <taxon>Drosophilidae</taxon>
        <taxon>Scaptodrosophila</taxon>
    </lineage>
</organism>
<dbReference type="PANTHER" id="PTHR48125:SF12">
    <property type="entry name" value="AT HOOK TRANSCRIPTION FACTOR FAMILY-RELATED"/>
    <property type="match status" value="1"/>
</dbReference>
<feature type="compositionally biased region" description="Polar residues" evidence="1">
    <location>
        <begin position="1093"/>
        <end position="1111"/>
    </location>
</feature>
<feature type="compositionally biased region" description="Polar residues" evidence="1">
    <location>
        <begin position="191"/>
        <end position="205"/>
    </location>
</feature>
<dbReference type="GeneID" id="115624044"/>
<name>A0A6J2THH5_DROLE</name>
<protein>
    <submittedName>
        <fullName evidence="3">Uncharacterized protein LOC115624044 isoform X1</fullName>
    </submittedName>
</protein>
<feature type="region of interest" description="Disordered" evidence="1">
    <location>
        <begin position="785"/>
        <end position="805"/>
    </location>
</feature>
<dbReference type="Proteomes" id="UP000504634">
    <property type="component" value="Unplaced"/>
</dbReference>
<feature type="region of interest" description="Disordered" evidence="1">
    <location>
        <begin position="826"/>
        <end position="883"/>
    </location>
</feature>
<feature type="region of interest" description="Disordered" evidence="1">
    <location>
        <begin position="515"/>
        <end position="536"/>
    </location>
</feature>
<gene>
    <name evidence="3" type="primary">LOC115624044</name>
</gene>
<feature type="compositionally biased region" description="Basic and acidic residues" evidence="1">
    <location>
        <begin position="748"/>
        <end position="759"/>
    </location>
</feature>
<feature type="compositionally biased region" description="Polar residues" evidence="1">
    <location>
        <begin position="428"/>
        <end position="443"/>
    </location>
</feature>
<proteinExistence type="predicted"/>
<feature type="compositionally biased region" description="Low complexity" evidence="1">
    <location>
        <begin position="120"/>
        <end position="147"/>
    </location>
</feature>
<feature type="compositionally biased region" description="Low complexity" evidence="1">
    <location>
        <begin position="91"/>
        <end position="113"/>
    </location>
</feature>
<dbReference type="PANTHER" id="PTHR48125">
    <property type="entry name" value="LP07818P1"/>
    <property type="match status" value="1"/>
</dbReference>
<feature type="compositionally biased region" description="Low complexity" evidence="1">
    <location>
        <begin position="180"/>
        <end position="190"/>
    </location>
</feature>
<keyword evidence="2" id="KW-1185">Reference proteome</keyword>
<dbReference type="Gene3D" id="2.60.120.10">
    <property type="entry name" value="Jelly Rolls"/>
    <property type="match status" value="1"/>
</dbReference>